<evidence type="ECO:0000313" key="2">
    <source>
        <dbReference type="Proteomes" id="UP000799755"/>
    </source>
</evidence>
<keyword evidence="2" id="KW-1185">Reference proteome</keyword>
<evidence type="ECO:0000313" key="1">
    <source>
        <dbReference type="EMBL" id="KAF2463746.1"/>
    </source>
</evidence>
<organism evidence="1 2">
    <name type="scientific">Lindgomyces ingoldianus</name>
    <dbReference type="NCBI Taxonomy" id="673940"/>
    <lineage>
        <taxon>Eukaryota</taxon>
        <taxon>Fungi</taxon>
        <taxon>Dikarya</taxon>
        <taxon>Ascomycota</taxon>
        <taxon>Pezizomycotina</taxon>
        <taxon>Dothideomycetes</taxon>
        <taxon>Pleosporomycetidae</taxon>
        <taxon>Pleosporales</taxon>
        <taxon>Lindgomycetaceae</taxon>
        <taxon>Lindgomyces</taxon>
    </lineage>
</organism>
<name>A0ACB6QC70_9PLEO</name>
<dbReference type="Proteomes" id="UP000799755">
    <property type="component" value="Unassembled WGS sequence"/>
</dbReference>
<comment type="caution">
    <text evidence="1">The sequence shown here is derived from an EMBL/GenBank/DDBJ whole genome shotgun (WGS) entry which is preliminary data.</text>
</comment>
<accession>A0ACB6QC70</accession>
<sequence length="372" mass="42516">MVRLLEWLTCSLAKNRSLSQTPLIGEEPDAQQSEAKEHTAASKSERTSVGTHNSIASPSPSIKFLRRNQSFYVQRTNVLRSPPPQKLRLSCSLPAMITDEDYARLSSHSSSLRSRPASFEPSFPFLRLSKSLRRKIYEYLEVKTKYVVAMREHFGPRASHPNAIVMLRYISRTILLTCRTINREAEPILQIETMKLGPPRIIAHLNALNEANFLLGLIKENVNKYVWQPLRLRAADREGEYLTPESFNRLIFTRLACLYQQSRREVWIGLWVGPLSDWKQFLTDLPFVVPPLVRHWPPNDGSRVVVSVFFEGNREVEGSGDEKMRISEYPQINVFVDAGLRLESDLQPEDQEELFGVTGFGGLFLEGRGMDV</sequence>
<dbReference type="EMBL" id="MU003547">
    <property type="protein sequence ID" value="KAF2463746.1"/>
    <property type="molecule type" value="Genomic_DNA"/>
</dbReference>
<protein>
    <submittedName>
        <fullName evidence="1">Uncharacterized protein</fullName>
    </submittedName>
</protein>
<proteinExistence type="predicted"/>
<gene>
    <name evidence="1" type="ORF">BDR25DRAFT_319768</name>
</gene>
<reference evidence="1" key="1">
    <citation type="journal article" date="2020" name="Stud. Mycol.">
        <title>101 Dothideomycetes genomes: a test case for predicting lifestyles and emergence of pathogens.</title>
        <authorList>
            <person name="Haridas S."/>
            <person name="Albert R."/>
            <person name="Binder M."/>
            <person name="Bloem J."/>
            <person name="Labutti K."/>
            <person name="Salamov A."/>
            <person name="Andreopoulos B."/>
            <person name="Baker S."/>
            <person name="Barry K."/>
            <person name="Bills G."/>
            <person name="Bluhm B."/>
            <person name="Cannon C."/>
            <person name="Castanera R."/>
            <person name="Culley D."/>
            <person name="Daum C."/>
            <person name="Ezra D."/>
            <person name="Gonzalez J."/>
            <person name="Henrissat B."/>
            <person name="Kuo A."/>
            <person name="Liang C."/>
            <person name="Lipzen A."/>
            <person name="Lutzoni F."/>
            <person name="Magnuson J."/>
            <person name="Mondo S."/>
            <person name="Nolan M."/>
            <person name="Ohm R."/>
            <person name="Pangilinan J."/>
            <person name="Park H.-J."/>
            <person name="Ramirez L."/>
            <person name="Alfaro M."/>
            <person name="Sun H."/>
            <person name="Tritt A."/>
            <person name="Yoshinaga Y."/>
            <person name="Zwiers L.-H."/>
            <person name="Turgeon B."/>
            <person name="Goodwin S."/>
            <person name="Spatafora J."/>
            <person name="Crous P."/>
            <person name="Grigoriev I."/>
        </authorList>
    </citation>
    <scope>NUCLEOTIDE SEQUENCE</scope>
    <source>
        <strain evidence="1">ATCC 200398</strain>
    </source>
</reference>